<feature type="transmembrane region" description="Helical" evidence="2">
    <location>
        <begin position="160"/>
        <end position="181"/>
    </location>
</feature>
<feature type="transmembrane region" description="Helical" evidence="2">
    <location>
        <begin position="237"/>
        <end position="262"/>
    </location>
</feature>
<evidence type="ECO:0000313" key="3">
    <source>
        <dbReference type="EMBL" id="QXL86373.1"/>
    </source>
</evidence>
<feature type="transmembrane region" description="Helical" evidence="2">
    <location>
        <begin position="282"/>
        <end position="305"/>
    </location>
</feature>
<protein>
    <submittedName>
        <fullName evidence="3">Polysaccharide biosynthesis C-terminal domain-containing protein</fullName>
    </submittedName>
</protein>
<keyword evidence="2" id="KW-0472">Membrane</keyword>
<dbReference type="EMBL" id="JAIMBW010000001">
    <property type="protein sequence ID" value="MBY4893668.1"/>
    <property type="molecule type" value="Genomic_DNA"/>
</dbReference>
<organism evidence="3">
    <name type="scientific">Gymnodinialimonas phycosphaerae</name>
    <dbReference type="NCBI Taxonomy" id="2841589"/>
    <lineage>
        <taxon>Bacteria</taxon>
        <taxon>Pseudomonadati</taxon>
        <taxon>Pseudomonadota</taxon>
        <taxon>Alphaproteobacteria</taxon>
        <taxon>Rhodobacterales</taxon>
        <taxon>Paracoccaceae</taxon>
        <taxon>Gymnodinialimonas</taxon>
    </lineage>
</organism>
<evidence type="ECO:0000256" key="1">
    <source>
        <dbReference type="ARBA" id="ARBA00022448"/>
    </source>
</evidence>
<dbReference type="EMBL" id="CP078073">
    <property type="protein sequence ID" value="QXL86373.1"/>
    <property type="molecule type" value="Genomic_DNA"/>
</dbReference>
<feature type="transmembrane region" description="Helical" evidence="2">
    <location>
        <begin position="404"/>
        <end position="423"/>
    </location>
</feature>
<dbReference type="InterPro" id="IPR050222">
    <property type="entry name" value="MATE_MdtK"/>
</dbReference>
<dbReference type="InterPro" id="IPR002528">
    <property type="entry name" value="MATE_fam"/>
</dbReference>
<dbReference type="Proteomes" id="UP000693972">
    <property type="component" value="Unassembled WGS sequence"/>
</dbReference>
<feature type="transmembrane region" description="Helical" evidence="2">
    <location>
        <begin position="85"/>
        <end position="109"/>
    </location>
</feature>
<proteinExistence type="predicted"/>
<dbReference type="PANTHER" id="PTHR43298">
    <property type="entry name" value="MULTIDRUG RESISTANCE PROTEIN NORM-RELATED"/>
    <property type="match status" value="1"/>
</dbReference>
<dbReference type="GO" id="GO:0015297">
    <property type="term" value="F:antiporter activity"/>
    <property type="evidence" value="ECO:0007669"/>
    <property type="project" value="InterPro"/>
</dbReference>
<accession>A0A975TRJ9</accession>
<feature type="transmembrane region" description="Helical" evidence="2">
    <location>
        <begin position="187"/>
        <end position="206"/>
    </location>
</feature>
<dbReference type="GO" id="GO:0042910">
    <property type="term" value="F:xenobiotic transmembrane transporter activity"/>
    <property type="evidence" value="ECO:0007669"/>
    <property type="project" value="InterPro"/>
</dbReference>
<feature type="transmembrane region" description="Helical" evidence="2">
    <location>
        <begin position="42"/>
        <end position="64"/>
    </location>
</feature>
<dbReference type="PANTHER" id="PTHR43298:SF2">
    <property type="entry name" value="FMN_FAD EXPORTER YEEO-RELATED"/>
    <property type="match status" value="1"/>
</dbReference>
<dbReference type="AlphaFoldDB" id="A0A975TRJ9"/>
<name>A0A975TRJ9_9RHOB</name>
<dbReference type="GO" id="GO:0005886">
    <property type="term" value="C:plasma membrane"/>
    <property type="evidence" value="ECO:0007669"/>
    <property type="project" value="TreeGrafter"/>
</dbReference>
<reference evidence="3 4" key="1">
    <citation type="submission" date="2021-07" db="EMBL/GenBank/DDBJ databases">
        <title>Karlodiniumbacter phycospheric gen. nov., sp. nov., a phycosphere bacterium isolated from karlodinium veneficum.</title>
        <authorList>
            <person name="Peng Y."/>
            <person name="Jiang L."/>
            <person name="Lee J."/>
        </authorList>
    </citation>
    <scope>NUCLEOTIDE SEQUENCE</scope>
    <source>
        <strain evidence="3 4">N5</strain>
    </source>
</reference>
<keyword evidence="4" id="KW-1185">Reference proteome</keyword>
<feature type="transmembrane region" description="Helical" evidence="2">
    <location>
        <begin position="12"/>
        <end position="36"/>
    </location>
</feature>
<evidence type="ECO:0000313" key="4">
    <source>
        <dbReference type="Proteomes" id="UP000693972"/>
    </source>
</evidence>
<evidence type="ECO:0000256" key="2">
    <source>
        <dbReference type="SAM" id="Phobius"/>
    </source>
</evidence>
<gene>
    <name evidence="3" type="ORF">KUL25_12930</name>
</gene>
<keyword evidence="2" id="KW-1133">Transmembrane helix</keyword>
<feature type="transmembrane region" description="Helical" evidence="2">
    <location>
        <begin position="317"/>
        <end position="342"/>
    </location>
</feature>
<dbReference type="RefSeq" id="WP_257893335.1">
    <property type="nucleotide sequence ID" value="NZ_JAIMBW010000001.1"/>
</dbReference>
<sequence>MTTAPNVSAIYAVAWPLTLKALMLHGIVVIDAYLISALGEEALAAMGLAGALVGLLLGILFAFSNATQIRIAQSFGATGQVRLKTAFYCGLVINLGSVLIGVGLVALFGRAVIESAAQTDWIAAQAMSYLQVFLIVVFAEAIGQCLGSHFNGCGNPRVTFYSYLIAMPINIGASIILIYGLYGAPELGVAGAAYGSAIASLTRVMFMGVKFFRENRLFLDVKGWLRDSFAMAFKRHLLFSLPIAGTFLSMTIGTQVCVLIYARMSINDFAAITLIMPWVQVAGTFGMSWAQATGILVAQLLGAGADEATLDTFLSRAWRAAFVAAAVVSGMYLVLCLLSPWIYAGLEVETRAALWMFLPTLLLLPFPKGSNAICGQTLRAAGDTLRVMNIFVASQWLFKVPMTLLLVLVWDVPVAWVFSLFLMEEIVKLPMFHRRLWRGDWKRANVDDV</sequence>
<feature type="transmembrane region" description="Helical" evidence="2">
    <location>
        <begin position="348"/>
        <end position="366"/>
    </location>
</feature>
<keyword evidence="1" id="KW-0813">Transport</keyword>
<dbReference type="Pfam" id="PF01554">
    <property type="entry name" value="MatE"/>
    <property type="match status" value="2"/>
</dbReference>
<keyword evidence="2" id="KW-0812">Transmembrane</keyword>